<dbReference type="InterPro" id="IPR008928">
    <property type="entry name" value="6-hairpin_glycosidase_sf"/>
</dbReference>
<dbReference type="Proteomes" id="UP000273001">
    <property type="component" value="Chromosome"/>
</dbReference>
<evidence type="ECO:0000313" key="2">
    <source>
        <dbReference type="Proteomes" id="UP000273001"/>
    </source>
</evidence>
<name>A0ABN5PRG6_9ACTO</name>
<accession>A0ABN5PRG6</accession>
<gene>
    <name evidence="1" type="ORF">D5R93_11470</name>
</gene>
<dbReference type="EMBL" id="CP032514">
    <property type="protein sequence ID" value="AYD90998.1"/>
    <property type="molecule type" value="Genomic_DNA"/>
</dbReference>
<sequence>MSAGAVSLAAGVWGVPRLHAALRPAPEALSEGVVVGAHGALQVLAPGESVDYLPGTRLPADPAPWGMDPQQRDELAQRAALRQQGARLPHGRWGSLAREALDDLLALTGPTLVDDGEAGGVLDFPVGAVAAAPVGGWRYVWPRDASFCAAALSSVGLYQEALGVLGRLASWQDETGALEARYTLSGRPPDQRPRQTDGVGWLMWAVGRMLADGVSVADLETALGHCLARTTSRLLWLTDTASHLPAASPDYWEVPESVLTLGTAAPVLLGLEAALGLARAGADLGADPERLEERVATVRQAVERGFAPGWGRHVRQDDVDAAVVFVLPPFTTELAGARGVRQDAVARMSRPAGGVAPGSSWRRDGVSWTPQTALLAWSGVVLGMEEGPRLLGWLESHRTRVGALPEKVLADGSPAGPAPLAWTSALVVLAAGA</sequence>
<dbReference type="PANTHER" id="PTHR31616">
    <property type="entry name" value="TREHALASE"/>
    <property type="match status" value="1"/>
</dbReference>
<dbReference type="PANTHER" id="PTHR31616:SF0">
    <property type="entry name" value="GLUCAN 1,4-ALPHA-GLUCOSIDASE"/>
    <property type="match status" value="1"/>
</dbReference>
<dbReference type="SUPFAM" id="SSF48208">
    <property type="entry name" value="Six-hairpin glycosidases"/>
    <property type="match status" value="1"/>
</dbReference>
<organism evidence="1 2">
    <name type="scientific">Actinomyces lilanjuaniae</name>
    <dbReference type="NCBI Taxonomy" id="2321394"/>
    <lineage>
        <taxon>Bacteria</taxon>
        <taxon>Bacillati</taxon>
        <taxon>Actinomycetota</taxon>
        <taxon>Actinomycetes</taxon>
        <taxon>Actinomycetales</taxon>
        <taxon>Actinomycetaceae</taxon>
        <taxon>Actinomyces</taxon>
    </lineage>
</organism>
<evidence type="ECO:0000313" key="1">
    <source>
        <dbReference type="EMBL" id="AYD90998.1"/>
    </source>
</evidence>
<dbReference type="InterPro" id="IPR012341">
    <property type="entry name" value="6hp_glycosidase-like_sf"/>
</dbReference>
<keyword evidence="1" id="KW-0378">Hydrolase</keyword>
<keyword evidence="2" id="KW-1185">Reference proteome</keyword>
<reference evidence="1 2" key="1">
    <citation type="submission" date="2018-09" db="EMBL/GenBank/DDBJ databases">
        <authorList>
            <person name="Li J."/>
        </authorList>
    </citation>
    <scope>NUCLEOTIDE SEQUENCE [LARGE SCALE GENOMIC DNA]</scope>
    <source>
        <strain evidence="1 2">2129</strain>
    </source>
</reference>
<proteinExistence type="predicted"/>
<dbReference type="Gene3D" id="1.50.10.10">
    <property type="match status" value="1"/>
</dbReference>
<dbReference type="GO" id="GO:0016787">
    <property type="term" value="F:hydrolase activity"/>
    <property type="evidence" value="ECO:0007669"/>
    <property type="project" value="UniProtKB-KW"/>
</dbReference>
<protein>
    <submittedName>
        <fullName evidence="1">Glycoside hydrolase family 15</fullName>
    </submittedName>
</protein>